<dbReference type="EMBL" id="JAINUG010000246">
    <property type="protein sequence ID" value="KAJ8385581.1"/>
    <property type="molecule type" value="Genomic_DNA"/>
</dbReference>
<accession>A0AAD7RMJ9</accession>
<evidence type="ECO:0000313" key="3">
    <source>
        <dbReference type="Proteomes" id="UP001221898"/>
    </source>
</evidence>
<sequence>MGVHPYISREAVRLVPTYLGLPIDSTAMPSSYLYPAFLPHLRLHPSFDRTRHTALRDRHLPEHAKSRWIKEETSLCRARDTMLKADSQLRDEGESRLPKQREGRRLRDLTEKGACSQERPSMF</sequence>
<evidence type="ECO:0000313" key="2">
    <source>
        <dbReference type="EMBL" id="KAJ8385581.1"/>
    </source>
</evidence>
<protein>
    <submittedName>
        <fullName evidence="2">Uncharacterized protein</fullName>
    </submittedName>
</protein>
<proteinExistence type="predicted"/>
<keyword evidence="3" id="KW-1185">Reference proteome</keyword>
<feature type="compositionally biased region" description="Basic and acidic residues" evidence="1">
    <location>
        <begin position="86"/>
        <end position="111"/>
    </location>
</feature>
<gene>
    <name evidence="2" type="ORF">AAFF_G00184430</name>
</gene>
<dbReference type="Proteomes" id="UP001221898">
    <property type="component" value="Unassembled WGS sequence"/>
</dbReference>
<organism evidence="2 3">
    <name type="scientific">Aldrovandia affinis</name>
    <dbReference type="NCBI Taxonomy" id="143900"/>
    <lineage>
        <taxon>Eukaryota</taxon>
        <taxon>Metazoa</taxon>
        <taxon>Chordata</taxon>
        <taxon>Craniata</taxon>
        <taxon>Vertebrata</taxon>
        <taxon>Euteleostomi</taxon>
        <taxon>Actinopterygii</taxon>
        <taxon>Neopterygii</taxon>
        <taxon>Teleostei</taxon>
        <taxon>Notacanthiformes</taxon>
        <taxon>Halosauridae</taxon>
        <taxon>Aldrovandia</taxon>
    </lineage>
</organism>
<dbReference type="AlphaFoldDB" id="A0AAD7RMJ9"/>
<feature type="region of interest" description="Disordered" evidence="1">
    <location>
        <begin position="86"/>
        <end position="123"/>
    </location>
</feature>
<comment type="caution">
    <text evidence="2">The sequence shown here is derived from an EMBL/GenBank/DDBJ whole genome shotgun (WGS) entry which is preliminary data.</text>
</comment>
<name>A0AAD7RMJ9_9TELE</name>
<reference evidence="2" key="1">
    <citation type="journal article" date="2023" name="Science">
        <title>Genome structures resolve the early diversification of teleost fishes.</title>
        <authorList>
            <person name="Parey E."/>
            <person name="Louis A."/>
            <person name="Montfort J."/>
            <person name="Bouchez O."/>
            <person name="Roques C."/>
            <person name="Iampietro C."/>
            <person name="Lluch J."/>
            <person name="Castinel A."/>
            <person name="Donnadieu C."/>
            <person name="Desvignes T."/>
            <person name="Floi Bucao C."/>
            <person name="Jouanno E."/>
            <person name="Wen M."/>
            <person name="Mejri S."/>
            <person name="Dirks R."/>
            <person name="Jansen H."/>
            <person name="Henkel C."/>
            <person name="Chen W.J."/>
            <person name="Zahm M."/>
            <person name="Cabau C."/>
            <person name="Klopp C."/>
            <person name="Thompson A.W."/>
            <person name="Robinson-Rechavi M."/>
            <person name="Braasch I."/>
            <person name="Lecointre G."/>
            <person name="Bobe J."/>
            <person name="Postlethwait J.H."/>
            <person name="Berthelot C."/>
            <person name="Roest Crollius H."/>
            <person name="Guiguen Y."/>
        </authorList>
    </citation>
    <scope>NUCLEOTIDE SEQUENCE</scope>
    <source>
        <strain evidence="2">NC1722</strain>
    </source>
</reference>
<evidence type="ECO:0000256" key="1">
    <source>
        <dbReference type="SAM" id="MobiDB-lite"/>
    </source>
</evidence>